<accession>A0A6A5VJ71</accession>
<dbReference type="InterPro" id="IPR018087">
    <property type="entry name" value="Glyco_hydro_5_CS"/>
</dbReference>
<evidence type="ECO:0000313" key="7">
    <source>
        <dbReference type="Proteomes" id="UP000800036"/>
    </source>
</evidence>
<dbReference type="PANTHER" id="PTHR31308:SF5">
    <property type="entry name" value="ERGOSTERYL-BETA-GLUCOSIDASE"/>
    <property type="match status" value="1"/>
</dbReference>
<protein>
    <submittedName>
        <fullName evidence="6">Glycosyl hydrolase-like protein</fullName>
    </submittedName>
</protein>
<dbReference type="EMBL" id="ML976664">
    <property type="protein sequence ID" value="KAF1977274.1"/>
    <property type="molecule type" value="Genomic_DNA"/>
</dbReference>
<dbReference type="GO" id="GO:0050295">
    <property type="term" value="F:steryl-beta-glucosidase activity"/>
    <property type="evidence" value="ECO:0007669"/>
    <property type="project" value="TreeGrafter"/>
</dbReference>
<feature type="domain" description="Glycoside hydrolase family 5 C-terminal" evidence="5">
    <location>
        <begin position="638"/>
        <end position="725"/>
    </location>
</feature>
<dbReference type="Gene3D" id="3.20.20.80">
    <property type="entry name" value="Glycosidases"/>
    <property type="match status" value="2"/>
</dbReference>
<dbReference type="GO" id="GO:0000272">
    <property type="term" value="P:polysaccharide catabolic process"/>
    <property type="evidence" value="ECO:0007669"/>
    <property type="project" value="InterPro"/>
</dbReference>
<reference evidence="6" key="1">
    <citation type="journal article" date="2020" name="Stud. Mycol.">
        <title>101 Dothideomycetes genomes: a test case for predicting lifestyles and emergence of pathogens.</title>
        <authorList>
            <person name="Haridas S."/>
            <person name="Albert R."/>
            <person name="Binder M."/>
            <person name="Bloem J."/>
            <person name="Labutti K."/>
            <person name="Salamov A."/>
            <person name="Andreopoulos B."/>
            <person name="Baker S."/>
            <person name="Barry K."/>
            <person name="Bills G."/>
            <person name="Bluhm B."/>
            <person name="Cannon C."/>
            <person name="Castanera R."/>
            <person name="Culley D."/>
            <person name="Daum C."/>
            <person name="Ezra D."/>
            <person name="Gonzalez J."/>
            <person name="Henrissat B."/>
            <person name="Kuo A."/>
            <person name="Liang C."/>
            <person name="Lipzen A."/>
            <person name="Lutzoni F."/>
            <person name="Magnuson J."/>
            <person name="Mondo S."/>
            <person name="Nolan M."/>
            <person name="Ohm R."/>
            <person name="Pangilinan J."/>
            <person name="Park H.-J."/>
            <person name="Ramirez L."/>
            <person name="Alfaro M."/>
            <person name="Sun H."/>
            <person name="Tritt A."/>
            <person name="Yoshinaga Y."/>
            <person name="Zwiers L.-H."/>
            <person name="Turgeon B."/>
            <person name="Goodwin S."/>
            <person name="Spatafora J."/>
            <person name="Crous P."/>
            <person name="Grigoriev I."/>
        </authorList>
    </citation>
    <scope>NUCLEOTIDE SEQUENCE</scope>
    <source>
        <strain evidence="6">CBS 107.79</strain>
    </source>
</reference>
<dbReference type="SUPFAM" id="SSF51445">
    <property type="entry name" value="(Trans)glycosidases"/>
    <property type="match status" value="1"/>
</dbReference>
<dbReference type="Gene3D" id="2.60.40.1180">
    <property type="entry name" value="Golgi alpha-mannosidase II"/>
    <property type="match status" value="1"/>
</dbReference>
<dbReference type="InterPro" id="IPR041036">
    <property type="entry name" value="GH5_C"/>
</dbReference>
<gene>
    <name evidence="6" type="ORF">BU23DRAFT_453427</name>
</gene>
<dbReference type="PROSITE" id="PS00659">
    <property type="entry name" value="GLYCOSYL_HYDROL_F5"/>
    <property type="match status" value="1"/>
</dbReference>
<sequence length="756" mass="85329">MSPIRLRIDGRTFRDSENREVTLHGINCAADAKFPATPNVPSHVSDNFFDGDNVSFVNRPFSIEDAATHFARLRSWGYNTIRYIFTWEAIEHEGPGRYDEEWIQHTIAILRKAKDYGFYIFMDPHQDVWSRFSGGSGAPMWTLYACGLDPTFFDVTEAAFVHNVYPEPQNYPKMIWTTNYTRLVCQVVFTLFFAGKEFAPKAIIDGRNIQDYLQDHYISAVEHLAKRIHEAGDLWHDPIVGFESMNEPNRGLIGYQDISTIPSEQKLQKGTSPTAWQAILIGSGNACEVDTWDFGGLGPYKSGSSLVDPEGKSVWLSPDYDDTKYDWKRDSGWRLGECLWAQHGIWDPETKTLLKKDYFAKDPRNGAKIDYEYFSNHWFMDHYRRYSKMVRAIFPDSLMFLQPPVLEIPPTIKGTEDDHPNLVFCPHYYDGITLLTKKWNRVWNVDVFGVLRGKYLTPAFAIKIGENAIRNCFAHQLTAIREEATENMGIHPCLFSEIGVPYDMDDKYAYKTGNYSSQIAALDANHFALEQSRANGFALWCYTVNVCNNHFWGDQWNGEDLSIYSVDDKPVPNSGAFTEEESRASLDITSPSYSRVQSTETLNVGPSNLSKAISVDHMTSEAGNGDVKGLRAAEAFIRPTAVSTHGDLVSYGFDLKSATFKLSLSAPSSTPDDAPTVIYLPAFHFPSSTVETSGGKWTIASEEDKGAVRQLLRWWHAEGDQSITVKGVVRKQGGALSSDEDEGYLQQCQRQGCVVM</sequence>
<dbReference type="InterPro" id="IPR013780">
    <property type="entry name" value="Glyco_hydro_b"/>
</dbReference>
<dbReference type="OrthoDB" id="9971853at2759"/>
<name>A0A6A5VJ71_9PLEO</name>
<dbReference type="Pfam" id="PF18564">
    <property type="entry name" value="Glyco_hydro_5_C"/>
    <property type="match status" value="1"/>
</dbReference>
<dbReference type="Pfam" id="PF00150">
    <property type="entry name" value="Cellulase"/>
    <property type="match status" value="1"/>
</dbReference>
<proteinExistence type="inferred from homology"/>
<evidence type="ECO:0000256" key="1">
    <source>
        <dbReference type="ARBA" id="ARBA00005641"/>
    </source>
</evidence>
<evidence type="ECO:0000259" key="4">
    <source>
        <dbReference type="Pfam" id="PF00150"/>
    </source>
</evidence>
<dbReference type="PANTHER" id="PTHR31308">
    <property type="match status" value="1"/>
</dbReference>
<dbReference type="InterPro" id="IPR001547">
    <property type="entry name" value="Glyco_hydro_5"/>
</dbReference>
<evidence type="ECO:0000256" key="2">
    <source>
        <dbReference type="ARBA" id="ARBA00022801"/>
    </source>
</evidence>
<keyword evidence="2 6" id="KW-0378">Hydrolase</keyword>
<comment type="similarity">
    <text evidence="1">Belongs to the glycosyl hydrolase 5 (cellulase A) family.</text>
</comment>
<dbReference type="InterPro" id="IPR052066">
    <property type="entry name" value="Glycosphingolipid_Hydrolases"/>
</dbReference>
<feature type="domain" description="Glycoside hydrolase family 5" evidence="4">
    <location>
        <begin position="65"/>
        <end position="139"/>
    </location>
</feature>
<keyword evidence="3" id="KW-0326">Glycosidase</keyword>
<dbReference type="FunFam" id="3.20.20.80:FF:000174">
    <property type="entry name" value="YIR007W-like protein"/>
    <property type="match status" value="1"/>
</dbReference>
<organism evidence="6 7">
    <name type="scientific">Bimuria novae-zelandiae CBS 107.79</name>
    <dbReference type="NCBI Taxonomy" id="1447943"/>
    <lineage>
        <taxon>Eukaryota</taxon>
        <taxon>Fungi</taxon>
        <taxon>Dikarya</taxon>
        <taxon>Ascomycota</taxon>
        <taxon>Pezizomycotina</taxon>
        <taxon>Dothideomycetes</taxon>
        <taxon>Pleosporomycetidae</taxon>
        <taxon>Pleosporales</taxon>
        <taxon>Massarineae</taxon>
        <taxon>Didymosphaeriaceae</taxon>
        <taxon>Bimuria</taxon>
    </lineage>
</organism>
<dbReference type="FunFam" id="3.20.20.80:FF:000131">
    <property type="entry name" value="Glycoside hydrolase superfamily"/>
    <property type="match status" value="1"/>
</dbReference>
<evidence type="ECO:0000313" key="6">
    <source>
        <dbReference type="EMBL" id="KAF1977274.1"/>
    </source>
</evidence>
<dbReference type="AlphaFoldDB" id="A0A6A5VJ71"/>
<dbReference type="InterPro" id="IPR017853">
    <property type="entry name" value="GH"/>
</dbReference>
<evidence type="ECO:0000259" key="5">
    <source>
        <dbReference type="Pfam" id="PF18564"/>
    </source>
</evidence>
<keyword evidence="7" id="KW-1185">Reference proteome</keyword>
<dbReference type="Proteomes" id="UP000800036">
    <property type="component" value="Unassembled WGS sequence"/>
</dbReference>
<dbReference type="GO" id="GO:1904462">
    <property type="term" value="P:ergosteryl 3-beta-D-glucoside catabolic process"/>
    <property type="evidence" value="ECO:0007669"/>
    <property type="project" value="TreeGrafter"/>
</dbReference>
<evidence type="ECO:0000256" key="3">
    <source>
        <dbReference type="ARBA" id="ARBA00023295"/>
    </source>
</evidence>